<name>A0A392V4Y5_9FABA</name>
<evidence type="ECO:0000313" key="2">
    <source>
        <dbReference type="Proteomes" id="UP000265520"/>
    </source>
</evidence>
<dbReference type="Proteomes" id="UP000265520">
    <property type="component" value="Unassembled WGS sequence"/>
</dbReference>
<feature type="non-terminal residue" evidence="1">
    <location>
        <position position="16"/>
    </location>
</feature>
<sequence>MPDSTAGAVVAIAIPR</sequence>
<dbReference type="AlphaFoldDB" id="A0A392V4Y5"/>
<evidence type="ECO:0000313" key="1">
    <source>
        <dbReference type="EMBL" id="MCI81985.1"/>
    </source>
</evidence>
<keyword evidence="2" id="KW-1185">Reference proteome</keyword>
<proteinExistence type="predicted"/>
<protein>
    <submittedName>
        <fullName evidence="1">Uncharacterized protein</fullName>
    </submittedName>
</protein>
<dbReference type="EMBL" id="LXQA011032101">
    <property type="protein sequence ID" value="MCI81985.1"/>
    <property type="molecule type" value="Genomic_DNA"/>
</dbReference>
<accession>A0A392V4Y5</accession>
<organism evidence="1 2">
    <name type="scientific">Trifolium medium</name>
    <dbReference type="NCBI Taxonomy" id="97028"/>
    <lineage>
        <taxon>Eukaryota</taxon>
        <taxon>Viridiplantae</taxon>
        <taxon>Streptophyta</taxon>
        <taxon>Embryophyta</taxon>
        <taxon>Tracheophyta</taxon>
        <taxon>Spermatophyta</taxon>
        <taxon>Magnoliopsida</taxon>
        <taxon>eudicotyledons</taxon>
        <taxon>Gunneridae</taxon>
        <taxon>Pentapetalae</taxon>
        <taxon>rosids</taxon>
        <taxon>fabids</taxon>
        <taxon>Fabales</taxon>
        <taxon>Fabaceae</taxon>
        <taxon>Papilionoideae</taxon>
        <taxon>50 kb inversion clade</taxon>
        <taxon>NPAAA clade</taxon>
        <taxon>Hologalegina</taxon>
        <taxon>IRL clade</taxon>
        <taxon>Trifolieae</taxon>
        <taxon>Trifolium</taxon>
    </lineage>
</organism>
<comment type="caution">
    <text evidence="1">The sequence shown here is derived from an EMBL/GenBank/DDBJ whole genome shotgun (WGS) entry which is preliminary data.</text>
</comment>
<reference evidence="1 2" key="1">
    <citation type="journal article" date="2018" name="Front. Plant Sci.">
        <title>Red Clover (Trifolium pratense) and Zigzag Clover (T. medium) - A Picture of Genomic Similarities and Differences.</title>
        <authorList>
            <person name="Dluhosova J."/>
            <person name="Istvanek J."/>
            <person name="Nedelnik J."/>
            <person name="Repkova J."/>
        </authorList>
    </citation>
    <scope>NUCLEOTIDE SEQUENCE [LARGE SCALE GENOMIC DNA]</scope>
    <source>
        <strain evidence="2">cv. 10/8</strain>
        <tissue evidence="1">Leaf</tissue>
    </source>
</reference>